<proteinExistence type="predicted"/>
<sequence length="246" mass="26955">MRGDNHANLQLSWRWEPFHLVGQPRDPKQEVARNTTGIGGAEVNSGLRSKVVSSLIHASVVLEVLVNLEVYPSTHMACPQSPFEDEQCMNATTLPLDGMLGITQLVPLEAYVITPWVQLGGSDHKPCVISSITPLVSPVAHMNTPLVQLERNYPVYCVNSSIPPMALLDEGTKVLNLTQLNVVGTVQAEVDHSLVGKWVFRKMSLDCPMSGLQEEEASHDFALALQQQDESDVQLEVSHCTPVGEQ</sequence>
<organism evidence="1 2">
    <name type="scientific">Psophocarpus tetragonolobus</name>
    <name type="common">Winged bean</name>
    <name type="synonym">Dolichos tetragonolobus</name>
    <dbReference type="NCBI Taxonomy" id="3891"/>
    <lineage>
        <taxon>Eukaryota</taxon>
        <taxon>Viridiplantae</taxon>
        <taxon>Streptophyta</taxon>
        <taxon>Embryophyta</taxon>
        <taxon>Tracheophyta</taxon>
        <taxon>Spermatophyta</taxon>
        <taxon>Magnoliopsida</taxon>
        <taxon>eudicotyledons</taxon>
        <taxon>Gunneridae</taxon>
        <taxon>Pentapetalae</taxon>
        <taxon>rosids</taxon>
        <taxon>fabids</taxon>
        <taxon>Fabales</taxon>
        <taxon>Fabaceae</taxon>
        <taxon>Papilionoideae</taxon>
        <taxon>50 kb inversion clade</taxon>
        <taxon>NPAAA clade</taxon>
        <taxon>indigoferoid/millettioid clade</taxon>
        <taxon>Phaseoleae</taxon>
        <taxon>Psophocarpus</taxon>
    </lineage>
</organism>
<evidence type="ECO:0000313" key="2">
    <source>
        <dbReference type="Proteomes" id="UP001386955"/>
    </source>
</evidence>
<name>A0AAN9T0D3_PSOTE</name>
<dbReference type="EMBL" id="JAYMYS010000001">
    <property type="protein sequence ID" value="KAK7411025.1"/>
    <property type="molecule type" value="Genomic_DNA"/>
</dbReference>
<dbReference type="Proteomes" id="UP001386955">
    <property type="component" value="Unassembled WGS sequence"/>
</dbReference>
<evidence type="ECO:0000313" key="1">
    <source>
        <dbReference type="EMBL" id="KAK7411025.1"/>
    </source>
</evidence>
<keyword evidence="2" id="KW-1185">Reference proteome</keyword>
<reference evidence="1 2" key="1">
    <citation type="submission" date="2024-01" db="EMBL/GenBank/DDBJ databases">
        <title>The genomes of 5 underutilized Papilionoideae crops provide insights into root nodulation and disease resistanc.</title>
        <authorList>
            <person name="Jiang F."/>
        </authorList>
    </citation>
    <scope>NUCLEOTIDE SEQUENCE [LARGE SCALE GENOMIC DNA]</scope>
    <source>
        <strain evidence="1">DUOXIRENSHENG_FW03</strain>
        <tissue evidence="1">Leaves</tissue>
    </source>
</reference>
<accession>A0AAN9T0D3</accession>
<dbReference type="AlphaFoldDB" id="A0AAN9T0D3"/>
<comment type="caution">
    <text evidence="1">The sequence shown here is derived from an EMBL/GenBank/DDBJ whole genome shotgun (WGS) entry which is preliminary data.</text>
</comment>
<protein>
    <submittedName>
        <fullName evidence="1">Uncharacterized protein</fullName>
    </submittedName>
</protein>
<gene>
    <name evidence="1" type="ORF">VNO78_02359</name>
</gene>